<feature type="transmembrane region" description="Helical" evidence="2">
    <location>
        <begin position="205"/>
        <end position="233"/>
    </location>
</feature>
<proteinExistence type="predicted"/>
<evidence type="ECO:0000256" key="2">
    <source>
        <dbReference type="SAM" id="Phobius"/>
    </source>
</evidence>
<dbReference type="PROSITE" id="PS51746">
    <property type="entry name" value="PPM_2"/>
    <property type="match status" value="1"/>
</dbReference>
<evidence type="ECO:0000256" key="1">
    <source>
        <dbReference type="ARBA" id="ARBA00022801"/>
    </source>
</evidence>
<dbReference type="GO" id="GO:0016791">
    <property type="term" value="F:phosphatase activity"/>
    <property type="evidence" value="ECO:0007669"/>
    <property type="project" value="TreeGrafter"/>
</dbReference>
<dbReference type="Pfam" id="PF19732">
    <property type="entry name" value="SpoIIE_N"/>
    <property type="match status" value="1"/>
</dbReference>
<dbReference type="AlphaFoldDB" id="A0A923L0S8"/>
<dbReference type="InterPro" id="IPR036457">
    <property type="entry name" value="PPM-type-like_dom_sf"/>
</dbReference>
<accession>A0A923L0S8</accession>
<dbReference type="RefSeq" id="WP_186887161.1">
    <property type="nucleotide sequence ID" value="NZ_JACONZ010000001.1"/>
</dbReference>
<dbReference type="SMART" id="SM00331">
    <property type="entry name" value="PP2C_SIG"/>
    <property type="match status" value="1"/>
</dbReference>
<dbReference type="PANTHER" id="PTHR43156">
    <property type="entry name" value="STAGE II SPORULATION PROTEIN E-RELATED"/>
    <property type="match status" value="1"/>
</dbReference>
<dbReference type="EMBL" id="JACONZ010000001">
    <property type="protein sequence ID" value="MBC5580837.1"/>
    <property type="molecule type" value="Genomic_DNA"/>
</dbReference>
<organism evidence="4 5">
    <name type="scientific">Anaerofilum hominis</name>
    <dbReference type="NCBI Taxonomy" id="2763016"/>
    <lineage>
        <taxon>Bacteria</taxon>
        <taxon>Bacillati</taxon>
        <taxon>Bacillota</taxon>
        <taxon>Clostridia</taxon>
        <taxon>Eubacteriales</taxon>
        <taxon>Oscillospiraceae</taxon>
        <taxon>Anaerofilum</taxon>
    </lineage>
</organism>
<gene>
    <name evidence="4" type="ORF">H8S23_04905</name>
</gene>
<feature type="transmembrane region" description="Helical" evidence="2">
    <location>
        <begin position="239"/>
        <end position="255"/>
    </location>
</feature>
<dbReference type="InterPro" id="IPR052016">
    <property type="entry name" value="Bact_Sigma-Reg"/>
</dbReference>
<feature type="transmembrane region" description="Helical" evidence="2">
    <location>
        <begin position="178"/>
        <end position="198"/>
    </location>
</feature>
<feature type="transmembrane region" description="Helical" evidence="2">
    <location>
        <begin position="262"/>
        <end position="279"/>
    </location>
</feature>
<keyword evidence="2" id="KW-0472">Membrane</keyword>
<feature type="transmembrane region" description="Helical" evidence="2">
    <location>
        <begin position="111"/>
        <end position="129"/>
    </location>
</feature>
<dbReference type="InterPro" id="IPR045768">
    <property type="entry name" value="SpoIIE_N"/>
</dbReference>
<evidence type="ECO:0000259" key="3">
    <source>
        <dbReference type="PROSITE" id="PS51746"/>
    </source>
</evidence>
<feature type="transmembrane region" description="Helical" evidence="2">
    <location>
        <begin position="136"/>
        <end position="158"/>
    </location>
</feature>
<protein>
    <submittedName>
        <fullName evidence="4">SpoIIE family protein phosphatase</fullName>
    </submittedName>
</protein>
<feature type="domain" description="PPM-type phosphatase" evidence="3">
    <location>
        <begin position="556"/>
        <end position="764"/>
    </location>
</feature>
<keyword evidence="2" id="KW-1133">Transmembrane helix</keyword>
<sequence length="768" mass="78530">MVEKLRSSRLAQNLRRSWEQALPMLVQLAVAGFSALLAGTTLFGDLAPFGVALVAGVPQGGLLAATAGAVVGSAISLPFSMSGKYLAGLLAAGAVRLLLTKVRTRLDPAAASSLFGAAALLAAQAVYTLRLGEGPLAVFNTVSEGLLAIGMAVMFSIALPPLAAGRPPLSQPGAVQGAAVICAGTALLGLGRICLLGVNLGCAALGVLLLALALSGAGRAAVMALAGAVMLYLGAPANAWMGLGLGAAGLAAAAFRDRGRPAMAGCFFAASCLGLFGAPEPLPGLWYLVGAGVSALVFLALPVSVLEPVLEPGENAVSEAVLTSHVSARLYALSDALCQVGTTVEEVCRHLPGPQVTLNDLYDRVAEGPCAQCPSRTNCWVAHCSDTMDGLTSVKEALSAGREITSETLPGPLAALCVRPAVLAGAISRYYSDYLTRRTVAARTGVLRSALTQQYTAVADALGQVAGELFEETVLDNRRAAKVSDLFYAVGLPPLDAAAVITRDGRCRVTVKTGRAGLSDEALQELCAEVSACCGRRFVCTRHTARGAASQFEFYEAAPYEAQFATAGRSAAGGVSADAVKTFCDVRGRAHMILCDGMGTGKAAAVDGVLAATLSRQLIDAGFEGASAARLVNVALSLKGEDAGATLDLLTVDLYTGRCDLFKAGAAPTYVVKRGRAVALATESLPVGILGGVVGRSAHTALGDGSLAVMVSDGAISAGDEWLKAELERLAAEEAKTVADALLEGASRRETGHRDDITIAVLRLDRRD</sequence>
<dbReference type="Pfam" id="PF07228">
    <property type="entry name" value="SpoIIE"/>
    <property type="match status" value="1"/>
</dbReference>
<dbReference type="InterPro" id="IPR001932">
    <property type="entry name" value="PPM-type_phosphatase-like_dom"/>
</dbReference>
<dbReference type="PANTHER" id="PTHR43156:SF2">
    <property type="entry name" value="STAGE II SPORULATION PROTEIN E"/>
    <property type="match status" value="1"/>
</dbReference>
<comment type="caution">
    <text evidence="4">The sequence shown here is derived from an EMBL/GenBank/DDBJ whole genome shotgun (WGS) entry which is preliminary data.</text>
</comment>
<keyword evidence="1" id="KW-0378">Hydrolase</keyword>
<keyword evidence="5" id="KW-1185">Reference proteome</keyword>
<dbReference type="Proteomes" id="UP000659630">
    <property type="component" value="Unassembled WGS sequence"/>
</dbReference>
<feature type="transmembrane region" description="Helical" evidence="2">
    <location>
        <begin position="83"/>
        <end position="99"/>
    </location>
</feature>
<evidence type="ECO:0000313" key="5">
    <source>
        <dbReference type="Proteomes" id="UP000659630"/>
    </source>
</evidence>
<evidence type="ECO:0000313" key="4">
    <source>
        <dbReference type="EMBL" id="MBC5580837.1"/>
    </source>
</evidence>
<name>A0A923L0S8_9FIRM</name>
<dbReference type="SUPFAM" id="SSF81606">
    <property type="entry name" value="PP2C-like"/>
    <property type="match status" value="1"/>
</dbReference>
<keyword evidence="2" id="KW-0812">Transmembrane</keyword>
<feature type="transmembrane region" description="Helical" evidence="2">
    <location>
        <begin position="21"/>
        <end position="43"/>
    </location>
</feature>
<reference evidence="4" key="1">
    <citation type="submission" date="2020-08" db="EMBL/GenBank/DDBJ databases">
        <title>Genome public.</title>
        <authorList>
            <person name="Liu C."/>
            <person name="Sun Q."/>
        </authorList>
    </citation>
    <scope>NUCLEOTIDE SEQUENCE</scope>
    <source>
        <strain evidence="4">BX8</strain>
    </source>
</reference>
<feature type="transmembrane region" description="Helical" evidence="2">
    <location>
        <begin position="49"/>
        <end position="71"/>
    </location>
</feature>
<dbReference type="Gene3D" id="3.60.40.10">
    <property type="entry name" value="PPM-type phosphatase domain"/>
    <property type="match status" value="1"/>
</dbReference>